<feature type="domain" description="Response regulatory" evidence="7">
    <location>
        <begin position="9"/>
        <end position="125"/>
    </location>
</feature>
<dbReference type="PANTHER" id="PTHR43214:SF41">
    <property type="entry name" value="NITRATE_NITRITE RESPONSE REGULATOR PROTEIN NARP"/>
    <property type="match status" value="1"/>
</dbReference>
<dbReference type="PROSITE" id="PS50110">
    <property type="entry name" value="RESPONSE_REGULATORY"/>
    <property type="match status" value="1"/>
</dbReference>
<dbReference type="InterPro" id="IPR011006">
    <property type="entry name" value="CheY-like_superfamily"/>
</dbReference>
<reference evidence="8" key="1">
    <citation type="journal article" date="2014" name="Int. J. Syst. Evol. Microbiol.">
        <title>Complete genome sequence of Corynebacterium casei LMG S-19264T (=DSM 44701T), isolated from a smear-ripened cheese.</title>
        <authorList>
            <consortium name="US DOE Joint Genome Institute (JGI-PGF)"/>
            <person name="Walter F."/>
            <person name="Albersmeier A."/>
            <person name="Kalinowski J."/>
            <person name="Ruckert C."/>
        </authorList>
    </citation>
    <scope>NUCLEOTIDE SEQUENCE</scope>
    <source>
        <strain evidence="8">CGMCC 1.15290</strain>
    </source>
</reference>
<evidence type="ECO:0000256" key="2">
    <source>
        <dbReference type="ARBA" id="ARBA00023015"/>
    </source>
</evidence>
<dbReference type="AlphaFoldDB" id="A0A917J2X9"/>
<dbReference type="InterPro" id="IPR039420">
    <property type="entry name" value="WalR-like"/>
</dbReference>
<dbReference type="SUPFAM" id="SSF52172">
    <property type="entry name" value="CheY-like"/>
    <property type="match status" value="1"/>
</dbReference>
<name>A0A917J2X9_9BACT</name>
<dbReference type="PRINTS" id="PR00038">
    <property type="entry name" value="HTHLUXR"/>
</dbReference>
<dbReference type="Gene3D" id="3.40.50.2300">
    <property type="match status" value="1"/>
</dbReference>
<dbReference type="Pfam" id="PF00072">
    <property type="entry name" value="Response_reg"/>
    <property type="match status" value="1"/>
</dbReference>
<evidence type="ECO:0000313" key="8">
    <source>
        <dbReference type="EMBL" id="GGH79186.1"/>
    </source>
</evidence>
<feature type="modified residue" description="4-aspartylphosphate" evidence="5">
    <location>
        <position position="60"/>
    </location>
</feature>
<reference evidence="8" key="2">
    <citation type="submission" date="2020-09" db="EMBL/GenBank/DDBJ databases">
        <authorList>
            <person name="Sun Q."/>
            <person name="Zhou Y."/>
        </authorList>
    </citation>
    <scope>NUCLEOTIDE SEQUENCE</scope>
    <source>
        <strain evidence="8">CGMCC 1.15290</strain>
    </source>
</reference>
<evidence type="ECO:0000256" key="4">
    <source>
        <dbReference type="ARBA" id="ARBA00023163"/>
    </source>
</evidence>
<dbReference type="GO" id="GO:0006355">
    <property type="term" value="P:regulation of DNA-templated transcription"/>
    <property type="evidence" value="ECO:0007669"/>
    <property type="project" value="InterPro"/>
</dbReference>
<proteinExistence type="predicted"/>
<keyword evidence="4" id="KW-0804">Transcription</keyword>
<dbReference type="CDD" id="cd06170">
    <property type="entry name" value="LuxR_C_like"/>
    <property type="match status" value="1"/>
</dbReference>
<evidence type="ECO:0000259" key="6">
    <source>
        <dbReference type="PROSITE" id="PS50043"/>
    </source>
</evidence>
<keyword evidence="1 5" id="KW-0597">Phosphoprotein</keyword>
<keyword evidence="2" id="KW-0805">Transcription regulation</keyword>
<dbReference type="PROSITE" id="PS50043">
    <property type="entry name" value="HTH_LUXR_2"/>
    <property type="match status" value="1"/>
</dbReference>
<evidence type="ECO:0000313" key="9">
    <source>
        <dbReference type="Proteomes" id="UP000627292"/>
    </source>
</evidence>
<dbReference type="SMART" id="SM00448">
    <property type="entry name" value="REC"/>
    <property type="match status" value="1"/>
</dbReference>
<keyword evidence="3 8" id="KW-0238">DNA-binding</keyword>
<keyword evidence="9" id="KW-1185">Reference proteome</keyword>
<comment type="caution">
    <text evidence="8">The sequence shown here is derived from an EMBL/GenBank/DDBJ whole genome shotgun (WGS) entry which is preliminary data.</text>
</comment>
<evidence type="ECO:0000259" key="7">
    <source>
        <dbReference type="PROSITE" id="PS50110"/>
    </source>
</evidence>
<dbReference type="InterPro" id="IPR001789">
    <property type="entry name" value="Sig_transdc_resp-reg_receiver"/>
</dbReference>
<dbReference type="Proteomes" id="UP000627292">
    <property type="component" value="Unassembled WGS sequence"/>
</dbReference>
<dbReference type="PANTHER" id="PTHR43214">
    <property type="entry name" value="TWO-COMPONENT RESPONSE REGULATOR"/>
    <property type="match status" value="1"/>
</dbReference>
<dbReference type="SMART" id="SM00421">
    <property type="entry name" value="HTH_LUXR"/>
    <property type="match status" value="1"/>
</dbReference>
<gene>
    <name evidence="8" type="ORF">GCM10011379_48170</name>
</gene>
<dbReference type="InterPro" id="IPR000792">
    <property type="entry name" value="Tscrpt_reg_LuxR_C"/>
</dbReference>
<organism evidence="8 9">
    <name type="scientific">Filimonas zeae</name>
    <dbReference type="NCBI Taxonomy" id="1737353"/>
    <lineage>
        <taxon>Bacteria</taxon>
        <taxon>Pseudomonadati</taxon>
        <taxon>Bacteroidota</taxon>
        <taxon>Chitinophagia</taxon>
        <taxon>Chitinophagales</taxon>
        <taxon>Chitinophagaceae</taxon>
        <taxon>Filimonas</taxon>
    </lineage>
</organism>
<accession>A0A917J2X9</accession>
<dbReference type="InterPro" id="IPR016032">
    <property type="entry name" value="Sig_transdc_resp-reg_C-effctor"/>
</dbReference>
<evidence type="ECO:0000256" key="3">
    <source>
        <dbReference type="ARBA" id="ARBA00023125"/>
    </source>
</evidence>
<dbReference type="RefSeq" id="WP_188957306.1">
    <property type="nucleotide sequence ID" value="NZ_BMIB01000005.1"/>
</dbReference>
<evidence type="ECO:0000256" key="1">
    <source>
        <dbReference type="ARBA" id="ARBA00022553"/>
    </source>
</evidence>
<dbReference type="InterPro" id="IPR058245">
    <property type="entry name" value="NreC/VraR/RcsB-like_REC"/>
</dbReference>
<dbReference type="EMBL" id="BMIB01000005">
    <property type="protein sequence ID" value="GGH79186.1"/>
    <property type="molecule type" value="Genomic_DNA"/>
</dbReference>
<dbReference type="GO" id="GO:0003677">
    <property type="term" value="F:DNA binding"/>
    <property type="evidence" value="ECO:0007669"/>
    <property type="project" value="UniProtKB-KW"/>
</dbReference>
<dbReference type="Pfam" id="PF00196">
    <property type="entry name" value="GerE"/>
    <property type="match status" value="1"/>
</dbReference>
<evidence type="ECO:0000256" key="5">
    <source>
        <dbReference type="PROSITE-ProRule" id="PRU00169"/>
    </source>
</evidence>
<protein>
    <submittedName>
        <fullName evidence="8">DNA-binding response regulator</fullName>
    </submittedName>
</protein>
<sequence>MLQDKEVITLAVVDDHPMILEGVQRVFQPEQGVTVAGTFTNGNDFLGFLQQQQVQVALLDITLPDMSGVELCRKVKQLCPDTCVLAFTNHQERAVVMQMLQNGAGGYLLKNMGPEEFLQCVREAIQGQITFSAEVKQIMARPTPQDLKSIPPLTRREKQVLQLVAEGKTNPQMAEELSVSILTVETHRKNLMQKLEVKNAAALVKAALECRLL</sequence>
<dbReference type="GO" id="GO:0000160">
    <property type="term" value="P:phosphorelay signal transduction system"/>
    <property type="evidence" value="ECO:0007669"/>
    <property type="project" value="InterPro"/>
</dbReference>
<feature type="domain" description="HTH luxR-type" evidence="6">
    <location>
        <begin position="146"/>
        <end position="211"/>
    </location>
</feature>
<dbReference type="CDD" id="cd17535">
    <property type="entry name" value="REC_NarL-like"/>
    <property type="match status" value="1"/>
</dbReference>
<dbReference type="SUPFAM" id="SSF46894">
    <property type="entry name" value="C-terminal effector domain of the bipartite response regulators"/>
    <property type="match status" value="1"/>
</dbReference>